<keyword evidence="4" id="KW-0472">Membrane</keyword>
<name>A0A399D0B2_9BACT</name>
<keyword evidence="5" id="KW-0998">Cell outer membrane</keyword>
<evidence type="ECO:0000256" key="2">
    <source>
        <dbReference type="ARBA" id="ARBA00006275"/>
    </source>
</evidence>
<dbReference type="Gene3D" id="1.25.40.390">
    <property type="match status" value="1"/>
</dbReference>
<evidence type="ECO:0000313" key="9">
    <source>
        <dbReference type="Proteomes" id="UP000266441"/>
    </source>
</evidence>
<evidence type="ECO:0000256" key="3">
    <source>
        <dbReference type="ARBA" id="ARBA00022729"/>
    </source>
</evidence>
<evidence type="ECO:0000313" key="8">
    <source>
        <dbReference type="EMBL" id="RIH65294.1"/>
    </source>
</evidence>
<comment type="caution">
    <text evidence="8">The sequence shown here is derived from an EMBL/GenBank/DDBJ whole genome shotgun (WGS) entry which is preliminary data.</text>
</comment>
<keyword evidence="3" id="KW-0732">Signal</keyword>
<reference evidence="8 9" key="1">
    <citation type="journal article" date="2015" name="Int. J. Syst. Evol. Microbiol.">
        <title>Mariniphaga sediminis sp. nov., isolated from coastal sediment.</title>
        <authorList>
            <person name="Wang F.Q."/>
            <person name="Shen Q.Y."/>
            <person name="Chen G.J."/>
            <person name="Du Z.J."/>
        </authorList>
    </citation>
    <scope>NUCLEOTIDE SEQUENCE [LARGE SCALE GENOMIC DNA]</scope>
    <source>
        <strain evidence="8 9">SY21</strain>
    </source>
</reference>
<feature type="domain" description="SusD-like N-terminal" evidence="7">
    <location>
        <begin position="90"/>
        <end position="219"/>
    </location>
</feature>
<protein>
    <submittedName>
        <fullName evidence="8">RagB/SusD family nutrient uptake outer membrane protein</fullName>
    </submittedName>
</protein>
<dbReference type="AlphaFoldDB" id="A0A399D0B2"/>
<feature type="domain" description="RagB/SusD" evidence="6">
    <location>
        <begin position="371"/>
        <end position="490"/>
    </location>
</feature>
<dbReference type="OrthoDB" id="1016139at2"/>
<dbReference type="RefSeq" id="WP_119349675.1">
    <property type="nucleotide sequence ID" value="NZ_JBFHKJ010000695.1"/>
</dbReference>
<accession>A0A399D0B2</accession>
<comment type="similarity">
    <text evidence="2">Belongs to the SusD family.</text>
</comment>
<dbReference type="EMBL" id="QWET01000006">
    <property type="protein sequence ID" value="RIH65294.1"/>
    <property type="molecule type" value="Genomic_DNA"/>
</dbReference>
<dbReference type="CDD" id="cd08977">
    <property type="entry name" value="SusD"/>
    <property type="match status" value="1"/>
</dbReference>
<dbReference type="SUPFAM" id="SSF48452">
    <property type="entry name" value="TPR-like"/>
    <property type="match status" value="1"/>
</dbReference>
<dbReference type="Pfam" id="PF07980">
    <property type="entry name" value="SusD_RagB"/>
    <property type="match status" value="1"/>
</dbReference>
<evidence type="ECO:0000256" key="1">
    <source>
        <dbReference type="ARBA" id="ARBA00004442"/>
    </source>
</evidence>
<dbReference type="InterPro" id="IPR012944">
    <property type="entry name" value="SusD_RagB_dom"/>
</dbReference>
<keyword evidence="9" id="KW-1185">Reference proteome</keyword>
<evidence type="ECO:0000259" key="7">
    <source>
        <dbReference type="Pfam" id="PF14322"/>
    </source>
</evidence>
<gene>
    <name evidence="8" type="ORF">D1164_09165</name>
</gene>
<comment type="subcellular location">
    <subcellularLocation>
        <location evidence="1">Cell outer membrane</location>
    </subcellularLocation>
</comment>
<evidence type="ECO:0000256" key="4">
    <source>
        <dbReference type="ARBA" id="ARBA00023136"/>
    </source>
</evidence>
<dbReference type="InterPro" id="IPR033985">
    <property type="entry name" value="SusD-like_N"/>
</dbReference>
<dbReference type="Proteomes" id="UP000266441">
    <property type="component" value="Unassembled WGS sequence"/>
</dbReference>
<dbReference type="InterPro" id="IPR011990">
    <property type="entry name" value="TPR-like_helical_dom_sf"/>
</dbReference>
<evidence type="ECO:0000256" key="5">
    <source>
        <dbReference type="ARBA" id="ARBA00023237"/>
    </source>
</evidence>
<proteinExistence type="inferred from homology"/>
<dbReference type="GO" id="GO:0009279">
    <property type="term" value="C:cell outer membrane"/>
    <property type="evidence" value="ECO:0007669"/>
    <property type="project" value="UniProtKB-SubCell"/>
</dbReference>
<dbReference type="Pfam" id="PF14322">
    <property type="entry name" value="SusD-like_3"/>
    <property type="match status" value="1"/>
</dbReference>
<evidence type="ECO:0000259" key="6">
    <source>
        <dbReference type="Pfam" id="PF07980"/>
    </source>
</evidence>
<sequence length="491" mass="56043">MKKILIISLILVLGINYSCKDLIETDPESVITVNSFWQTEDDALGGLYGMYNQFRTFARTDLIILGAARSELMGHGLQNASFRIKYFENTLTESNADLHWRQMFRIVDYANLVIKYVPDIEFANEGDKNKIVAQGYAMRAYIYFVMAKTWGDLPLVTEPIEGYDSETTFKERTAVAQIFEFIKSDIDQANNLFADNSYNTNRSIWSKPALNMLKAEVYLWTGKRMGGGDSDINIALTALNDAANSDVELLDNYEDIFSYTNKGNKEVILAVNFKDLEASNNYFADMYINANDVSSTINEQDREIIGPPGGFNWWAPTALIRNQFSDDDQRKAGSFLNIYYSKEDGSSAFLTSIVLKGRGFVDGGIRKFLDDVIIYRYADLLLMKAEAKNALNQDPSDEMNEIRQRAYGDKYAEYMFVNGTKEENDEAILQERLFELAFEGKRWWDLVRFGKAFEKVPSLEGRDSDTYLLLWPITLQTISLNSRITQNPGYN</sequence>
<organism evidence="8 9">
    <name type="scientific">Mariniphaga sediminis</name>
    <dbReference type="NCBI Taxonomy" id="1628158"/>
    <lineage>
        <taxon>Bacteria</taxon>
        <taxon>Pseudomonadati</taxon>
        <taxon>Bacteroidota</taxon>
        <taxon>Bacteroidia</taxon>
        <taxon>Marinilabiliales</taxon>
        <taxon>Prolixibacteraceae</taxon>
        <taxon>Mariniphaga</taxon>
    </lineage>
</organism>